<gene>
    <name evidence="1" type="ORF">SOCEGT47_072750</name>
</gene>
<evidence type="ECO:0000313" key="1">
    <source>
        <dbReference type="EMBL" id="AUX26705.1"/>
    </source>
</evidence>
<dbReference type="AlphaFoldDB" id="A0A4P2QAP6"/>
<organism evidence="1 2">
    <name type="scientific">Sorangium cellulosum</name>
    <name type="common">Polyangium cellulosum</name>
    <dbReference type="NCBI Taxonomy" id="56"/>
    <lineage>
        <taxon>Bacteria</taxon>
        <taxon>Pseudomonadati</taxon>
        <taxon>Myxococcota</taxon>
        <taxon>Polyangia</taxon>
        <taxon>Polyangiales</taxon>
        <taxon>Polyangiaceae</taxon>
        <taxon>Sorangium</taxon>
    </lineage>
</organism>
<dbReference type="Proteomes" id="UP000295781">
    <property type="component" value="Chromosome"/>
</dbReference>
<evidence type="ECO:0000313" key="2">
    <source>
        <dbReference type="Proteomes" id="UP000295781"/>
    </source>
</evidence>
<accession>A0A4P2QAP6</accession>
<reference evidence="1 2" key="1">
    <citation type="submission" date="2015-09" db="EMBL/GenBank/DDBJ databases">
        <title>Sorangium comparison.</title>
        <authorList>
            <person name="Zaburannyi N."/>
            <person name="Bunk B."/>
            <person name="Overmann J."/>
            <person name="Mueller R."/>
        </authorList>
    </citation>
    <scope>NUCLEOTIDE SEQUENCE [LARGE SCALE GENOMIC DNA]</scope>
    <source>
        <strain evidence="1 2">So ceGT47</strain>
    </source>
</reference>
<dbReference type="EMBL" id="CP012670">
    <property type="protein sequence ID" value="AUX26705.1"/>
    <property type="molecule type" value="Genomic_DNA"/>
</dbReference>
<sequence>MKITLRDLYRGPLTVWVEDPVTHAVLTDLWSDPQINVLVGDGKPGVMHMVNASPRGFHVYGVVDRDFDDDNSSGWTSPDCRALRLPAHEIENLLLDFDILASLSGSEQAARVRKLAHDHAQKMRFWMVCCRVLWDMQRDLGKRKVLRSKAGLA</sequence>
<dbReference type="OrthoDB" id="9777941at2"/>
<protein>
    <submittedName>
        <fullName evidence="1">Uncharacterized protein</fullName>
    </submittedName>
</protein>
<name>A0A4P2QAP6_SORCE</name>
<proteinExistence type="predicted"/>
<dbReference type="RefSeq" id="WP_129354481.1">
    <property type="nucleotide sequence ID" value="NZ_CP012670.1"/>
</dbReference>